<evidence type="ECO:0000256" key="7">
    <source>
        <dbReference type="ARBA" id="ARBA00023128"/>
    </source>
</evidence>
<keyword evidence="4" id="KW-0677">Repeat</keyword>
<evidence type="ECO:0000256" key="1">
    <source>
        <dbReference type="ARBA" id="ARBA00004374"/>
    </source>
</evidence>
<accession>A0A6J2TVJ0</accession>
<keyword evidence="10" id="KW-0813">Transport</keyword>
<comment type="subcellular location">
    <subcellularLocation>
        <location evidence="1">Mitochondrion outer membrane</location>
        <topology evidence="1">Multi-pass membrane protein</topology>
    </subcellularLocation>
</comment>
<sequence>MERRRVRIGGGVNVDPFVVAGDMLPIGGGGGGDADNILPPIMRIDGNGVQLHITEPTANGRMRHMIIHAQEGGEDPDAHEVMAEAQVAAEEAAVVAQAFNQLNVPAHHFPDQNIIIRSGPNNTIVAGPNGYALYSVPLHRAMTDVNVRHPAELSIGGHMIVQDLAAQARRRQPPQAVRFVLRLCFNALMHPYEYAKVLMQLGHEPLAPINCRSILGRAMTILPNVHKYLKHIKRTDGFFGLYRGLGPRLLGNICSSILCNSLVNLAGLKPYHRAVDERPHQLREYLWNLARDAIIMTTAAVVSHPFYVISIRQMAQFVGRELIYDNVIDGFREVIDREGLTGLYAGFMPRLLYDLCVLFLTSTISNIFNRNCKQNVVQQQYNSAAVQMGAAFVMYPLQVVASCMASTGARLAACMPPCMPIYRQWTDCLSDLLARGDHLRGGILFYRPMPRIQIRYTDSFIGASTPRT</sequence>
<evidence type="ECO:0000256" key="6">
    <source>
        <dbReference type="ARBA" id="ARBA00022989"/>
    </source>
</evidence>
<dbReference type="GeneID" id="115627589"/>
<evidence type="ECO:0000256" key="8">
    <source>
        <dbReference type="ARBA" id="ARBA00023136"/>
    </source>
</evidence>
<evidence type="ECO:0000256" key="5">
    <source>
        <dbReference type="ARBA" id="ARBA00022787"/>
    </source>
</evidence>
<comment type="similarity">
    <text evidence="2 10">Belongs to the mitochondrial carrier (TC 2.A.29) family.</text>
</comment>
<dbReference type="PANTHER" id="PTHR10780:SF18">
    <property type="entry name" value="LD43650P"/>
    <property type="match status" value="1"/>
</dbReference>
<feature type="repeat" description="Solcar" evidence="9">
    <location>
        <begin position="283"/>
        <end position="371"/>
    </location>
</feature>
<keyword evidence="5" id="KW-1000">Mitochondrion outer membrane</keyword>
<evidence type="ECO:0000313" key="12">
    <source>
        <dbReference type="RefSeq" id="XP_030379173.1"/>
    </source>
</evidence>
<dbReference type="SUPFAM" id="SSF103506">
    <property type="entry name" value="Mitochondrial carrier"/>
    <property type="match status" value="1"/>
</dbReference>
<evidence type="ECO:0000256" key="10">
    <source>
        <dbReference type="RuleBase" id="RU000488"/>
    </source>
</evidence>
<dbReference type="AlphaFoldDB" id="A0A6J2TVJ0"/>
<gene>
    <name evidence="12" type="primary">LOC115627589</name>
</gene>
<proteinExistence type="inferred from homology"/>
<evidence type="ECO:0000256" key="3">
    <source>
        <dbReference type="ARBA" id="ARBA00022692"/>
    </source>
</evidence>
<protein>
    <submittedName>
        <fullName evidence="12">Mitochondrial carrier homolog 2</fullName>
    </submittedName>
</protein>
<dbReference type="RefSeq" id="XP_030379173.1">
    <property type="nucleotide sequence ID" value="XM_030523313.1"/>
</dbReference>
<dbReference type="Proteomes" id="UP000504634">
    <property type="component" value="Unplaced"/>
</dbReference>
<reference evidence="12" key="1">
    <citation type="submission" date="2025-08" db="UniProtKB">
        <authorList>
            <consortium name="RefSeq"/>
        </authorList>
    </citation>
    <scope>IDENTIFICATION</scope>
    <source>
        <strain evidence="12">11010-0011.00</strain>
        <tissue evidence="12">Whole body</tissue>
    </source>
</reference>
<organism evidence="11 12">
    <name type="scientific">Drosophila lebanonensis</name>
    <name type="common">Fruit fly</name>
    <name type="synonym">Scaptodrosophila lebanonensis</name>
    <dbReference type="NCBI Taxonomy" id="7225"/>
    <lineage>
        <taxon>Eukaryota</taxon>
        <taxon>Metazoa</taxon>
        <taxon>Ecdysozoa</taxon>
        <taxon>Arthropoda</taxon>
        <taxon>Hexapoda</taxon>
        <taxon>Insecta</taxon>
        <taxon>Pterygota</taxon>
        <taxon>Neoptera</taxon>
        <taxon>Endopterygota</taxon>
        <taxon>Diptera</taxon>
        <taxon>Brachycera</taxon>
        <taxon>Muscomorpha</taxon>
        <taxon>Ephydroidea</taxon>
        <taxon>Drosophilidae</taxon>
        <taxon>Scaptodrosophila</taxon>
    </lineage>
</organism>
<keyword evidence="3 9" id="KW-0812">Transmembrane</keyword>
<keyword evidence="7" id="KW-0496">Mitochondrion</keyword>
<keyword evidence="8 9" id="KW-0472">Membrane</keyword>
<evidence type="ECO:0000256" key="2">
    <source>
        <dbReference type="ARBA" id="ARBA00006375"/>
    </source>
</evidence>
<keyword evidence="6" id="KW-1133">Transmembrane helix</keyword>
<name>A0A6J2TVJ0_DROLE</name>
<dbReference type="PANTHER" id="PTHR10780">
    <property type="entry name" value="MITOCHONDRIAL CARRIER HOMOLOG"/>
    <property type="match status" value="1"/>
</dbReference>
<dbReference type="Gene3D" id="1.50.40.10">
    <property type="entry name" value="Mitochondrial carrier domain"/>
    <property type="match status" value="1"/>
</dbReference>
<dbReference type="GO" id="GO:0005741">
    <property type="term" value="C:mitochondrial outer membrane"/>
    <property type="evidence" value="ECO:0007669"/>
    <property type="project" value="UniProtKB-SubCell"/>
</dbReference>
<dbReference type="OrthoDB" id="10253709at2759"/>
<evidence type="ECO:0000256" key="4">
    <source>
        <dbReference type="ARBA" id="ARBA00022737"/>
    </source>
</evidence>
<dbReference type="Pfam" id="PF00153">
    <property type="entry name" value="Mito_carr"/>
    <property type="match status" value="2"/>
</dbReference>
<dbReference type="InterPro" id="IPR023395">
    <property type="entry name" value="MCP_dom_sf"/>
</dbReference>
<dbReference type="PROSITE" id="PS50920">
    <property type="entry name" value="SOLCAR"/>
    <property type="match status" value="1"/>
</dbReference>
<keyword evidence="11" id="KW-1185">Reference proteome</keyword>
<evidence type="ECO:0000313" key="11">
    <source>
        <dbReference type="Proteomes" id="UP000504634"/>
    </source>
</evidence>
<dbReference type="InterPro" id="IPR018108">
    <property type="entry name" value="MCP_transmembrane"/>
</dbReference>
<evidence type="ECO:0000256" key="9">
    <source>
        <dbReference type="PROSITE-ProRule" id="PRU00282"/>
    </source>
</evidence>